<evidence type="ECO:0000313" key="1">
    <source>
        <dbReference type="EMBL" id="GAH70142.1"/>
    </source>
</evidence>
<comment type="caution">
    <text evidence="1">The sequence shown here is derived from an EMBL/GenBank/DDBJ whole genome shotgun (WGS) entry which is preliminary data.</text>
</comment>
<sequence length="43" mass="4890">AIEFMLGLLNVLRLSHLATSEKTDIISKLGFMLPAKEMSYYDE</sequence>
<reference evidence="1" key="1">
    <citation type="journal article" date="2014" name="Front. Microbiol.">
        <title>High frequency of phylogenetically diverse reductive dehalogenase-homologous genes in deep subseafloor sedimentary metagenomes.</title>
        <authorList>
            <person name="Kawai M."/>
            <person name="Futagami T."/>
            <person name="Toyoda A."/>
            <person name="Takaki Y."/>
            <person name="Nishi S."/>
            <person name="Hori S."/>
            <person name="Arai W."/>
            <person name="Tsubouchi T."/>
            <person name="Morono Y."/>
            <person name="Uchiyama I."/>
            <person name="Ito T."/>
            <person name="Fujiyama A."/>
            <person name="Inagaki F."/>
            <person name="Takami H."/>
        </authorList>
    </citation>
    <scope>NUCLEOTIDE SEQUENCE</scope>
    <source>
        <strain evidence="1">Expedition CK06-06</strain>
    </source>
</reference>
<organism evidence="1">
    <name type="scientific">marine sediment metagenome</name>
    <dbReference type="NCBI Taxonomy" id="412755"/>
    <lineage>
        <taxon>unclassified sequences</taxon>
        <taxon>metagenomes</taxon>
        <taxon>ecological metagenomes</taxon>
    </lineage>
</organism>
<feature type="non-terminal residue" evidence="1">
    <location>
        <position position="1"/>
    </location>
</feature>
<proteinExistence type="predicted"/>
<gene>
    <name evidence="1" type="ORF">S03H2_45329</name>
</gene>
<name>X1HKY8_9ZZZZ</name>
<dbReference type="AlphaFoldDB" id="X1HKY8"/>
<dbReference type="EMBL" id="BARU01028398">
    <property type="protein sequence ID" value="GAH70142.1"/>
    <property type="molecule type" value="Genomic_DNA"/>
</dbReference>
<protein>
    <submittedName>
        <fullName evidence="1">Uncharacterized protein</fullName>
    </submittedName>
</protein>
<accession>X1HKY8</accession>